<feature type="modified residue" description="4-aspartylphosphate" evidence="4">
    <location>
        <position position="488"/>
    </location>
</feature>
<dbReference type="CDD" id="cd00082">
    <property type="entry name" value="HisKA"/>
    <property type="match status" value="1"/>
</dbReference>
<evidence type="ECO:0000256" key="4">
    <source>
        <dbReference type="PROSITE-ProRule" id="PRU00169"/>
    </source>
</evidence>
<dbReference type="SMART" id="SM00387">
    <property type="entry name" value="HATPase_c"/>
    <property type="match status" value="1"/>
</dbReference>
<dbReference type="Proteomes" id="UP001595533">
    <property type="component" value="Unassembled WGS sequence"/>
</dbReference>
<dbReference type="InterPro" id="IPR004358">
    <property type="entry name" value="Sig_transdc_His_kin-like_C"/>
</dbReference>
<dbReference type="InterPro" id="IPR036097">
    <property type="entry name" value="HisK_dim/P_sf"/>
</dbReference>
<dbReference type="SUPFAM" id="SSF55874">
    <property type="entry name" value="ATPase domain of HSP90 chaperone/DNA topoisomerase II/histidine kinase"/>
    <property type="match status" value="1"/>
</dbReference>
<keyword evidence="7" id="KW-0547">Nucleotide-binding</keyword>
<keyword evidence="3 4" id="KW-0597">Phosphoprotein</keyword>
<sequence length="552" mass="61941">MTEDLTSLSKKLAREIKAREVAEQLLEDRSDELYNSLLDIQDNEDLLKKALNSMQEGLLMINGSYEVVLFNEKLRTIYPEWSHCFHQGVRIEQLFSLFTQHPALDTLDESEDNTTSFEINLTDGRTIAVSVTRSQDGTLSSTHKDVTTIKASFQEQQRLLIKLMQAQRMDSIGKMAGGIAHDFNNIIAAIKGYAGFLEEDIPDDPKLKNSVLKINQAASKAEELVQHILDYGQPDKIKFTAVEVHPLINDSINLVKATLPDRIRLQYQNNLYPGYFSGSASQLGQIVVNLLTNAVQAMGNQSGKISIKWDRHNKCDLTQPNYSATGFFAKDAGVIVAGLHIFSSPCIRISIRDDGCGMSKHTLEHMFDLFFSTKDQREGHGLGMYSVMRLITEHAGGIRIHSKPGIGTLCEVVIPAELPQHTEQEEPLELDIQSGASVLLVDDEHDAGHVLSHALHRAGIPTQHFDRAPQALQAFMEQPEHWKVIISDQMMPDMRGTQLLKKLRDQGYQTPFIIYSGHIMDDDHAEHTSLANHVLKKPMDIKTLINTVKQYL</sequence>
<dbReference type="PANTHER" id="PTHR43065:SF42">
    <property type="entry name" value="TWO-COMPONENT SENSOR PPRA"/>
    <property type="match status" value="1"/>
</dbReference>
<dbReference type="PANTHER" id="PTHR43065">
    <property type="entry name" value="SENSOR HISTIDINE KINASE"/>
    <property type="match status" value="1"/>
</dbReference>
<dbReference type="InterPro" id="IPR005467">
    <property type="entry name" value="His_kinase_dom"/>
</dbReference>
<evidence type="ECO:0000313" key="7">
    <source>
        <dbReference type="EMBL" id="MFC3195535.1"/>
    </source>
</evidence>
<feature type="domain" description="Histidine kinase" evidence="5">
    <location>
        <begin position="178"/>
        <end position="418"/>
    </location>
</feature>
<gene>
    <name evidence="7" type="ORF">ACFODZ_14870</name>
</gene>
<evidence type="ECO:0000259" key="5">
    <source>
        <dbReference type="PROSITE" id="PS50109"/>
    </source>
</evidence>
<dbReference type="EC" id="2.7.13.3" evidence="2"/>
<comment type="caution">
    <text evidence="7">The sequence shown here is derived from an EMBL/GenBank/DDBJ whole genome shotgun (WGS) entry which is preliminary data.</text>
</comment>
<evidence type="ECO:0000259" key="6">
    <source>
        <dbReference type="PROSITE" id="PS50110"/>
    </source>
</evidence>
<dbReference type="PROSITE" id="PS50109">
    <property type="entry name" value="HIS_KIN"/>
    <property type="match status" value="1"/>
</dbReference>
<comment type="catalytic activity">
    <reaction evidence="1">
        <text>ATP + protein L-histidine = ADP + protein N-phospho-L-histidine.</text>
        <dbReference type="EC" id="2.7.13.3"/>
    </reaction>
</comment>
<organism evidence="7 8">
    <name type="scientific">Marinicella sediminis</name>
    <dbReference type="NCBI Taxonomy" id="1792834"/>
    <lineage>
        <taxon>Bacteria</taxon>
        <taxon>Pseudomonadati</taxon>
        <taxon>Pseudomonadota</taxon>
        <taxon>Gammaproteobacteria</taxon>
        <taxon>Lysobacterales</taxon>
        <taxon>Marinicellaceae</taxon>
        <taxon>Marinicella</taxon>
    </lineage>
</organism>
<dbReference type="PRINTS" id="PR00344">
    <property type="entry name" value="BCTRLSENSOR"/>
</dbReference>
<dbReference type="InterPro" id="IPR003661">
    <property type="entry name" value="HisK_dim/P_dom"/>
</dbReference>
<dbReference type="CDD" id="cd00156">
    <property type="entry name" value="REC"/>
    <property type="match status" value="1"/>
</dbReference>
<dbReference type="GO" id="GO:0005524">
    <property type="term" value="F:ATP binding"/>
    <property type="evidence" value="ECO:0007669"/>
    <property type="project" value="UniProtKB-KW"/>
</dbReference>
<reference evidence="8" key="1">
    <citation type="journal article" date="2019" name="Int. J. Syst. Evol. Microbiol.">
        <title>The Global Catalogue of Microorganisms (GCM) 10K type strain sequencing project: providing services to taxonomists for standard genome sequencing and annotation.</title>
        <authorList>
            <consortium name="The Broad Institute Genomics Platform"/>
            <consortium name="The Broad Institute Genome Sequencing Center for Infectious Disease"/>
            <person name="Wu L."/>
            <person name="Ma J."/>
        </authorList>
    </citation>
    <scope>NUCLEOTIDE SEQUENCE [LARGE SCALE GENOMIC DNA]</scope>
    <source>
        <strain evidence="8">KCTC 42953</strain>
    </source>
</reference>
<accession>A0ABV7JF70</accession>
<dbReference type="SUPFAM" id="SSF52172">
    <property type="entry name" value="CheY-like"/>
    <property type="match status" value="1"/>
</dbReference>
<dbReference type="InterPro" id="IPR003594">
    <property type="entry name" value="HATPase_dom"/>
</dbReference>
<dbReference type="InterPro" id="IPR036890">
    <property type="entry name" value="HATPase_C_sf"/>
</dbReference>
<protein>
    <recommendedName>
        <fullName evidence="2">histidine kinase</fullName>
        <ecNumber evidence="2">2.7.13.3</ecNumber>
    </recommendedName>
</protein>
<dbReference type="Gene3D" id="3.30.565.10">
    <property type="entry name" value="Histidine kinase-like ATPase, C-terminal domain"/>
    <property type="match status" value="1"/>
</dbReference>
<dbReference type="SUPFAM" id="SSF47384">
    <property type="entry name" value="Homodimeric domain of signal transducing histidine kinase"/>
    <property type="match status" value="1"/>
</dbReference>
<dbReference type="InterPro" id="IPR001789">
    <property type="entry name" value="Sig_transdc_resp-reg_receiver"/>
</dbReference>
<dbReference type="EMBL" id="JBHRTS010000008">
    <property type="protein sequence ID" value="MFC3195535.1"/>
    <property type="molecule type" value="Genomic_DNA"/>
</dbReference>
<dbReference type="Pfam" id="PF12860">
    <property type="entry name" value="PAS_7"/>
    <property type="match status" value="1"/>
</dbReference>
<dbReference type="Gene3D" id="1.10.287.130">
    <property type="match status" value="1"/>
</dbReference>
<feature type="domain" description="Response regulatory" evidence="6">
    <location>
        <begin position="437"/>
        <end position="552"/>
    </location>
</feature>
<keyword evidence="8" id="KW-1185">Reference proteome</keyword>
<dbReference type="RefSeq" id="WP_077412876.1">
    <property type="nucleotide sequence ID" value="NZ_JBHRTS010000008.1"/>
</dbReference>
<proteinExistence type="predicted"/>
<evidence type="ECO:0000256" key="2">
    <source>
        <dbReference type="ARBA" id="ARBA00012438"/>
    </source>
</evidence>
<dbReference type="SMART" id="SM00388">
    <property type="entry name" value="HisKA"/>
    <property type="match status" value="1"/>
</dbReference>
<dbReference type="Gene3D" id="3.40.50.2300">
    <property type="match status" value="1"/>
</dbReference>
<dbReference type="Pfam" id="PF00072">
    <property type="entry name" value="Response_reg"/>
    <property type="match status" value="1"/>
</dbReference>
<dbReference type="SMART" id="SM00448">
    <property type="entry name" value="REC"/>
    <property type="match status" value="1"/>
</dbReference>
<evidence type="ECO:0000256" key="1">
    <source>
        <dbReference type="ARBA" id="ARBA00000085"/>
    </source>
</evidence>
<dbReference type="Pfam" id="PF00512">
    <property type="entry name" value="HisKA"/>
    <property type="match status" value="1"/>
</dbReference>
<name>A0ABV7JF70_9GAMM</name>
<keyword evidence="7" id="KW-0067">ATP-binding</keyword>
<dbReference type="Pfam" id="PF02518">
    <property type="entry name" value="HATPase_c"/>
    <property type="match status" value="1"/>
</dbReference>
<evidence type="ECO:0000313" key="8">
    <source>
        <dbReference type="Proteomes" id="UP001595533"/>
    </source>
</evidence>
<evidence type="ECO:0000256" key="3">
    <source>
        <dbReference type="ARBA" id="ARBA00022553"/>
    </source>
</evidence>
<dbReference type="InterPro" id="IPR011006">
    <property type="entry name" value="CheY-like_superfamily"/>
</dbReference>
<dbReference type="PROSITE" id="PS50110">
    <property type="entry name" value="RESPONSE_REGULATORY"/>
    <property type="match status" value="1"/>
</dbReference>